<dbReference type="SUPFAM" id="SSF53850">
    <property type="entry name" value="Periplasmic binding protein-like II"/>
    <property type="match status" value="1"/>
</dbReference>
<protein>
    <recommendedName>
        <fullName evidence="3">ABC transporter, phosphonate, periplasmic substrate-binding protein</fullName>
    </recommendedName>
</protein>
<dbReference type="AlphaFoldDB" id="A0A0P1F3G8"/>
<dbReference type="Gene3D" id="3.40.190.10">
    <property type="entry name" value="Periplasmic binding protein-like II"/>
    <property type="match status" value="1"/>
</dbReference>
<accession>A0A0P1F3G8</accession>
<sequence length="243" mass="25671">MIASLPMYWDVAGAAAWTGLWRDIQDAACDFGLRLPDLTPPSALPKDWTAHWTDPKLVLSQTCALPLRTSLKGRVSYVGTLDFGLPGPVGSYHSVCIGTAPTKDVRLAVNAADSQSGWAAAQNDPAVGPETRIVMTGSHAASAYAVADGRADIAFIDAVTWRLLQRNTPQFADIPIRSRTQPTPGLPLITALSRDAAPLRAALDAVINGSPVRGSDALGGLSGFHVWPESAYFDVPVPPPPVV</sequence>
<organism evidence="1 2">
    <name type="scientific">Thalassobacter stenotrophicus</name>
    <dbReference type="NCBI Taxonomy" id="266809"/>
    <lineage>
        <taxon>Bacteria</taxon>
        <taxon>Pseudomonadati</taxon>
        <taxon>Pseudomonadota</taxon>
        <taxon>Alphaproteobacteria</taxon>
        <taxon>Rhodobacterales</taxon>
        <taxon>Roseobacteraceae</taxon>
        <taxon>Thalassobacter</taxon>
    </lineage>
</organism>
<name>A0A0P1F3G8_9RHOB</name>
<gene>
    <name evidence="1" type="ORF">THS5294_03515</name>
</gene>
<dbReference type="Proteomes" id="UP000051298">
    <property type="component" value="Unassembled WGS sequence"/>
</dbReference>
<proteinExistence type="predicted"/>
<reference evidence="1 2" key="1">
    <citation type="submission" date="2015-09" db="EMBL/GenBank/DDBJ databases">
        <authorList>
            <consortium name="Swine Surveillance"/>
        </authorList>
    </citation>
    <scope>NUCLEOTIDE SEQUENCE [LARGE SCALE GENOMIC DNA]</scope>
    <source>
        <strain evidence="1 2">CECT 5294</strain>
    </source>
</reference>
<dbReference type="EMBL" id="CYRX01000033">
    <property type="protein sequence ID" value="CUH62201.1"/>
    <property type="molecule type" value="Genomic_DNA"/>
</dbReference>
<evidence type="ECO:0008006" key="3">
    <source>
        <dbReference type="Google" id="ProtNLM"/>
    </source>
</evidence>
<evidence type="ECO:0000313" key="2">
    <source>
        <dbReference type="Proteomes" id="UP000051298"/>
    </source>
</evidence>
<evidence type="ECO:0000313" key="1">
    <source>
        <dbReference type="EMBL" id="CUH62201.1"/>
    </source>
</evidence>